<dbReference type="SUPFAM" id="SSF51206">
    <property type="entry name" value="cAMP-binding domain-like"/>
    <property type="match status" value="1"/>
</dbReference>
<comment type="caution">
    <text evidence="3">The sequence shown here is derived from an EMBL/GenBank/DDBJ whole genome shotgun (WGS) entry which is preliminary data.</text>
</comment>
<evidence type="ECO:0000313" key="4">
    <source>
        <dbReference type="Proteomes" id="UP001152888"/>
    </source>
</evidence>
<dbReference type="PROSITE" id="PS50042">
    <property type="entry name" value="CNMP_BINDING_3"/>
    <property type="match status" value="1"/>
</dbReference>
<evidence type="ECO:0000259" key="2">
    <source>
        <dbReference type="PROSITE" id="PS50042"/>
    </source>
</evidence>
<dbReference type="Gene3D" id="1.10.287.630">
    <property type="entry name" value="Helix hairpin bin"/>
    <property type="match status" value="1"/>
</dbReference>
<feature type="transmembrane region" description="Helical" evidence="1">
    <location>
        <begin position="200"/>
        <end position="225"/>
    </location>
</feature>
<protein>
    <recommendedName>
        <fullName evidence="2">Cyclic nucleotide-binding domain-containing protein</fullName>
    </recommendedName>
</protein>
<dbReference type="CDD" id="cd00038">
    <property type="entry name" value="CAP_ED"/>
    <property type="match status" value="1"/>
</dbReference>
<dbReference type="PANTHER" id="PTHR45689:SF14">
    <property type="entry name" value="CYCLIC NUCLEOTIDE-GATED CATION CHANNEL SUBUNIT A-LIKE PROTEIN"/>
    <property type="match status" value="1"/>
</dbReference>
<accession>A0A9P0L008</accession>
<keyword evidence="1" id="KW-1133">Transmembrane helix</keyword>
<dbReference type="SMART" id="SM00100">
    <property type="entry name" value="cNMP"/>
    <property type="match status" value="1"/>
</dbReference>
<dbReference type="AlphaFoldDB" id="A0A9P0L008"/>
<evidence type="ECO:0000313" key="3">
    <source>
        <dbReference type="EMBL" id="CAH1985255.1"/>
    </source>
</evidence>
<name>A0A9P0L008_ACAOB</name>
<feature type="transmembrane region" description="Helical" evidence="1">
    <location>
        <begin position="237"/>
        <end position="262"/>
    </location>
</feature>
<keyword evidence="1" id="KW-0472">Membrane</keyword>
<gene>
    <name evidence="3" type="ORF">ACAOBT_LOCUS16578</name>
</gene>
<dbReference type="InterPro" id="IPR014710">
    <property type="entry name" value="RmlC-like_jellyroll"/>
</dbReference>
<keyword evidence="1" id="KW-0812">Transmembrane</keyword>
<dbReference type="SUPFAM" id="SSF81324">
    <property type="entry name" value="Voltage-gated potassium channels"/>
    <property type="match status" value="1"/>
</dbReference>
<dbReference type="EMBL" id="CAKOFQ010006975">
    <property type="protein sequence ID" value="CAH1985255.1"/>
    <property type="molecule type" value="Genomic_DNA"/>
</dbReference>
<feature type="transmembrane region" description="Helical" evidence="1">
    <location>
        <begin position="90"/>
        <end position="109"/>
    </location>
</feature>
<dbReference type="PANTHER" id="PTHR45689">
    <property type="entry name" value="I[[H]] CHANNEL, ISOFORM E"/>
    <property type="match status" value="1"/>
</dbReference>
<dbReference type="GO" id="GO:0005249">
    <property type="term" value="F:voltage-gated potassium channel activity"/>
    <property type="evidence" value="ECO:0007669"/>
    <property type="project" value="TreeGrafter"/>
</dbReference>
<feature type="transmembrane region" description="Helical" evidence="1">
    <location>
        <begin position="323"/>
        <end position="349"/>
    </location>
</feature>
<evidence type="ECO:0000256" key="1">
    <source>
        <dbReference type="SAM" id="Phobius"/>
    </source>
</evidence>
<organism evidence="3 4">
    <name type="scientific">Acanthoscelides obtectus</name>
    <name type="common">Bean weevil</name>
    <name type="synonym">Bruchus obtectus</name>
    <dbReference type="NCBI Taxonomy" id="200917"/>
    <lineage>
        <taxon>Eukaryota</taxon>
        <taxon>Metazoa</taxon>
        <taxon>Ecdysozoa</taxon>
        <taxon>Arthropoda</taxon>
        <taxon>Hexapoda</taxon>
        <taxon>Insecta</taxon>
        <taxon>Pterygota</taxon>
        <taxon>Neoptera</taxon>
        <taxon>Endopterygota</taxon>
        <taxon>Coleoptera</taxon>
        <taxon>Polyphaga</taxon>
        <taxon>Cucujiformia</taxon>
        <taxon>Chrysomeloidea</taxon>
        <taxon>Chrysomelidae</taxon>
        <taxon>Bruchinae</taxon>
        <taxon>Bruchini</taxon>
        <taxon>Acanthoscelides</taxon>
    </lineage>
</organism>
<reference evidence="3" key="1">
    <citation type="submission" date="2022-03" db="EMBL/GenBank/DDBJ databases">
        <authorList>
            <person name="Sayadi A."/>
        </authorList>
    </citation>
    <scope>NUCLEOTIDE SEQUENCE</scope>
</reference>
<dbReference type="GO" id="GO:0035725">
    <property type="term" value="P:sodium ion transmembrane transport"/>
    <property type="evidence" value="ECO:0007669"/>
    <property type="project" value="TreeGrafter"/>
</dbReference>
<dbReference type="GO" id="GO:0098855">
    <property type="term" value="C:HCN channel complex"/>
    <property type="evidence" value="ECO:0007669"/>
    <property type="project" value="TreeGrafter"/>
</dbReference>
<dbReference type="InterPro" id="IPR018490">
    <property type="entry name" value="cNMP-bd_dom_sf"/>
</dbReference>
<dbReference type="GO" id="GO:0003254">
    <property type="term" value="P:regulation of membrane depolarization"/>
    <property type="evidence" value="ECO:0007669"/>
    <property type="project" value="TreeGrafter"/>
</dbReference>
<feature type="domain" description="Cyclic nucleotide-binding" evidence="2">
    <location>
        <begin position="426"/>
        <end position="526"/>
    </location>
</feature>
<dbReference type="InterPro" id="IPR000595">
    <property type="entry name" value="cNMP-bd_dom"/>
</dbReference>
<keyword evidence="4" id="KW-1185">Reference proteome</keyword>
<feature type="transmembrane region" description="Helical" evidence="1">
    <location>
        <begin position="129"/>
        <end position="148"/>
    </location>
</feature>
<proteinExistence type="predicted"/>
<dbReference type="Proteomes" id="UP001152888">
    <property type="component" value="Unassembled WGS sequence"/>
</dbReference>
<feature type="transmembrane region" description="Helical" evidence="1">
    <location>
        <begin position="168"/>
        <end position="188"/>
    </location>
</feature>
<dbReference type="Gene3D" id="1.10.287.70">
    <property type="match status" value="1"/>
</dbReference>
<dbReference type="Gene3D" id="2.60.120.10">
    <property type="entry name" value="Jelly Rolls"/>
    <property type="match status" value="1"/>
</dbReference>
<dbReference type="InterPro" id="IPR051413">
    <property type="entry name" value="K/Na_HCN_channel"/>
</dbReference>
<dbReference type="Pfam" id="PF00027">
    <property type="entry name" value="cNMP_binding"/>
    <property type="match status" value="1"/>
</dbReference>
<sequence>MCQKMPIPQAQLRDTKVLSHACTLPDPYYLGNLSYSEWLKAKWLDLVCISVESPLSRNYFKSNEEIKTERKKQMSSNQPYYIHPLSKFRAVYEIYLAFFIAIMIFSKLAEHGFTRLQLEFFPHHREVSVFLDLLCFLDICINFFTGYIDDRNDDMVMDPKKIAKHYILGPFFICDLLSATPRQIWYLIMSEEQILSDQMLYFLGVLNILCCFRLIRLITLIQIIYRIEEYFQMNMKNVLFPFCSLIIMLLLLHFFTCMQYGVSRTVRIYFVPRKERKFDSWIYTNDLYYQNFHKRYLHAFFKSSAYLLGIKVKLYEHKLPEEYALAITTYTTGKVLLGIVWVMLSVSILSAKKLEIKYQEIIDQLSCYMTQRGVTAALRNRILQFYHFLYQKEFFKEKAVAAVLPARLKDEVNVHMCYWLIKNVHIFEGLSQSEVSEVVSRLRPQIYLPKDRIITARRKADGMFFISSGTVAVYTHSGKELCHLHDGHYFGEIGMLKNSNRYAATVVAIEITKVYMLPKRDFHSILLENEVVSSKIAKKAEKLAKMIKVEEDKYKKMRFEEAYKAKGDQHS</sequence>
<dbReference type="OrthoDB" id="2021138at2759"/>